<dbReference type="HOGENOM" id="CLU_188322_0_0_7"/>
<evidence type="ECO:0000256" key="1">
    <source>
        <dbReference type="SAM" id="Phobius"/>
    </source>
</evidence>
<dbReference type="OrthoDB" id="5326505at2"/>
<evidence type="ECO:0008006" key="4">
    <source>
        <dbReference type="Google" id="ProtNLM"/>
    </source>
</evidence>
<gene>
    <name evidence="2" type="ordered locus">HCD_07675</name>
</gene>
<reference evidence="2 3" key="1">
    <citation type="journal article" date="2013" name="PLoS ONE">
        <title>Sequence Divergence and Conservation in Genomes ofHelicobacter cetorum Strains from a Dolphin and a Whale.</title>
        <authorList>
            <person name="Kersulyte D."/>
            <person name="Rossi M."/>
            <person name="Berg D.E."/>
        </authorList>
    </citation>
    <scope>NUCLEOTIDE SEQUENCE [LARGE SCALE GENOMIC DNA]</scope>
    <source>
        <strain evidence="2 3">MIT 99-5656</strain>
    </source>
</reference>
<dbReference type="AlphaFoldDB" id="I0EUA3"/>
<keyword evidence="3" id="KW-1185">Reference proteome</keyword>
<sequence length="91" mass="10547">MAKADYQFVVLRSTNIRELSKKEKIMGLNFMSWMLSAMLGCVTMAYSTLYALIVFVSLFISFYVAEFFDEDITDILFGIFTLESDIEDYYA</sequence>
<dbReference type="KEGG" id="hcm:HCD_07675"/>
<name>I0EUA3_HELCM</name>
<accession>I0EUA3</accession>
<dbReference type="PATRIC" id="fig|1163745.3.peg.1619"/>
<dbReference type="EMBL" id="CP003481">
    <property type="protein sequence ID" value="AFI06522.1"/>
    <property type="molecule type" value="Genomic_DNA"/>
</dbReference>
<dbReference type="Proteomes" id="UP000005013">
    <property type="component" value="Chromosome"/>
</dbReference>
<proteinExistence type="predicted"/>
<dbReference type="RefSeq" id="WP_014660001.1">
    <property type="nucleotide sequence ID" value="NC_017735.1"/>
</dbReference>
<feature type="transmembrane region" description="Helical" evidence="1">
    <location>
        <begin position="30"/>
        <end position="63"/>
    </location>
</feature>
<keyword evidence="1" id="KW-0472">Membrane</keyword>
<evidence type="ECO:0000313" key="2">
    <source>
        <dbReference type="EMBL" id="AFI06522.1"/>
    </source>
</evidence>
<evidence type="ECO:0000313" key="3">
    <source>
        <dbReference type="Proteomes" id="UP000005013"/>
    </source>
</evidence>
<organism evidence="2 3">
    <name type="scientific">Helicobacter cetorum (strain ATCC BAA-540 / CCUG 52418 / MIT 99-5656)</name>
    <dbReference type="NCBI Taxonomy" id="1163745"/>
    <lineage>
        <taxon>Bacteria</taxon>
        <taxon>Pseudomonadati</taxon>
        <taxon>Campylobacterota</taxon>
        <taxon>Epsilonproteobacteria</taxon>
        <taxon>Campylobacterales</taxon>
        <taxon>Helicobacteraceae</taxon>
        <taxon>Helicobacter</taxon>
    </lineage>
</organism>
<dbReference type="STRING" id="1163745.HCD_07675"/>
<keyword evidence="1" id="KW-0812">Transmembrane</keyword>
<protein>
    <recommendedName>
        <fullName evidence="4">VirB3 type IV secretion protein</fullName>
    </recommendedName>
</protein>
<keyword evidence="1" id="KW-1133">Transmembrane helix</keyword>